<feature type="coiled-coil region" evidence="1">
    <location>
        <begin position="144"/>
        <end position="171"/>
    </location>
</feature>
<dbReference type="AlphaFoldDB" id="A0A0K0FPK7"/>
<keyword evidence="1" id="KW-0175">Coiled coil</keyword>
<dbReference type="Proteomes" id="UP000035680">
    <property type="component" value="Unassembled WGS sequence"/>
</dbReference>
<dbReference type="WBParaSite" id="SVE_1106400.1">
    <property type="protein sequence ID" value="SVE_1106400.1"/>
    <property type="gene ID" value="SVE_1106400"/>
</dbReference>
<keyword evidence="2" id="KW-1185">Reference proteome</keyword>
<evidence type="ECO:0000313" key="3">
    <source>
        <dbReference type="WBParaSite" id="SVE_1106400.1"/>
    </source>
</evidence>
<dbReference type="STRING" id="75913.A0A0K0FPK7"/>
<proteinExistence type="predicted"/>
<reference evidence="3" key="2">
    <citation type="submission" date="2015-08" db="UniProtKB">
        <authorList>
            <consortium name="WormBaseParasite"/>
        </authorList>
    </citation>
    <scope>IDENTIFICATION</scope>
</reference>
<reference evidence="2" key="1">
    <citation type="submission" date="2014-07" db="EMBL/GenBank/DDBJ databases">
        <authorList>
            <person name="Martin A.A"/>
            <person name="De Silva N."/>
        </authorList>
    </citation>
    <scope>NUCLEOTIDE SEQUENCE</scope>
</reference>
<accession>A0A0K0FPK7</accession>
<sequence>MKQVEITQNSRIKYFAEKSSKKTNIEESNFPNLLKTFNQSMRLQVLAEYPIGNPVQKPIMQSFNECINITNKVIKRMMPSEAEHMEYNDKISNIFKTILAKPANNVFRRIYGEVCAAYGSAGYTYVLALAGDNVVKTSQKQISIRELKTIMQKAEEEVQAYAQRYYEVLNA</sequence>
<evidence type="ECO:0000256" key="1">
    <source>
        <dbReference type="SAM" id="Coils"/>
    </source>
</evidence>
<evidence type="ECO:0000313" key="2">
    <source>
        <dbReference type="Proteomes" id="UP000035680"/>
    </source>
</evidence>
<organism evidence="2 3">
    <name type="scientific">Strongyloides venezuelensis</name>
    <name type="common">Threadworm</name>
    <dbReference type="NCBI Taxonomy" id="75913"/>
    <lineage>
        <taxon>Eukaryota</taxon>
        <taxon>Metazoa</taxon>
        <taxon>Ecdysozoa</taxon>
        <taxon>Nematoda</taxon>
        <taxon>Chromadorea</taxon>
        <taxon>Rhabditida</taxon>
        <taxon>Tylenchina</taxon>
        <taxon>Panagrolaimomorpha</taxon>
        <taxon>Strongyloidoidea</taxon>
        <taxon>Strongyloididae</taxon>
        <taxon>Strongyloides</taxon>
    </lineage>
</organism>
<protein>
    <submittedName>
        <fullName evidence="3">CRISPR type III-B/RAMP module-associated protein Cmr5</fullName>
    </submittedName>
</protein>
<name>A0A0K0FPK7_STRVS</name>